<evidence type="ECO:0008006" key="7">
    <source>
        <dbReference type="Google" id="ProtNLM"/>
    </source>
</evidence>
<name>A0A813DHY3_POLGL</name>
<dbReference type="InterPro" id="IPR000626">
    <property type="entry name" value="Ubiquitin-like_dom"/>
</dbReference>
<comment type="caution">
    <text evidence="4">The sequence shown here is derived from an EMBL/GenBank/DDBJ whole genome shotgun (WGS) entry which is preliminary data.</text>
</comment>
<dbReference type="PROSITE" id="PS00028">
    <property type="entry name" value="ZINC_FINGER_C2H2_1"/>
    <property type="match status" value="1"/>
</dbReference>
<dbReference type="SUPFAM" id="SSF54236">
    <property type="entry name" value="Ubiquitin-like"/>
    <property type="match status" value="1"/>
</dbReference>
<dbReference type="AlphaFoldDB" id="A0A813DHY3"/>
<feature type="domain" description="C2H2-type" evidence="3">
    <location>
        <begin position="126"/>
        <end position="154"/>
    </location>
</feature>
<keyword evidence="1" id="KW-0863">Zinc-finger</keyword>
<reference evidence="4" key="1">
    <citation type="submission" date="2021-02" db="EMBL/GenBank/DDBJ databases">
        <authorList>
            <person name="Dougan E. K."/>
            <person name="Rhodes N."/>
            <person name="Thang M."/>
            <person name="Chan C."/>
        </authorList>
    </citation>
    <scope>NUCLEOTIDE SEQUENCE</scope>
</reference>
<gene>
    <name evidence="4" type="ORF">PGLA1383_LOCUS5304</name>
    <name evidence="5" type="ORF">PGLA2088_LOCUS46054</name>
</gene>
<keyword evidence="1" id="KW-0479">Metal-binding</keyword>
<evidence type="ECO:0000313" key="4">
    <source>
        <dbReference type="EMBL" id="CAE8586438.1"/>
    </source>
</evidence>
<sequence>MDKIEQGSGGQIAVSVRSLSGAMIAGGLVHIAADKPVSALKQAISEAGGPDPNDQQLIVGHHVLQDSDLAGEFLSESDMIFLVTVAGCPTCHGPCACTLCGCQPQAGLIDYYGLCKECGKCGGHASSCRFCAQAFPSLCALDSHVRFIHGDREAAEWQSSRLEEHLKNRRLPGAPKVGLPEFGTFMEACRGGLNPV</sequence>
<feature type="domain" description="Ubiquitin-like" evidence="2">
    <location>
        <begin position="12"/>
        <end position="83"/>
    </location>
</feature>
<evidence type="ECO:0000313" key="5">
    <source>
        <dbReference type="EMBL" id="CAE8731553.1"/>
    </source>
</evidence>
<dbReference type="InterPro" id="IPR013087">
    <property type="entry name" value="Znf_C2H2_type"/>
</dbReference>
<dbReference type="EMBL" id="CAJNNV010002070">
    <property type="protein sequence ID" value="CAE8586438.1"/>
    <property type="molecule type" value="Genomic_DNA"/>
</dbReference>
<evidence type="ECO:0000313" key="6">
    <source>
        <dbReference type="Proteomes" id="UP000654075"/>
    </source>
</evidence>
<organism evidence="4 6">
    <name type="scientific">Polarella glacialis</name>
    <name type="common">Dinoflagellate</name>
    <dbReference type="NCBI Taxonomy" id="89957"/>
    <lineage>
        <taxon>Eukaryota</taxon>
        <taxon>Sar</taxon>
        <taxon>Alveolata</taxon>
        <taxon>Dinophyceae</taxon>
        <taxon>Suessiales</taxon>
        <taxon>Suessiaceae</taxon>
        <taxon>Polarella</taxon>
    </lineage>
</organism>
<evidence type="ECO:0000259" key="2">
    <source>
        <dbReference type="PROSITE" id="PS50053"/>
    </source>
</evidence>
<keyword evidence="1" id="KW-0862">Zinc</keyword>
<accession>A0A813DHY3</accession>
<dbReference type="Proteomes" id="UP000654075">
    <property type="component" value="Unassembled WGS sequence"/>
</dbReference>
<protein>
    <recommendedName>
        <fullName evidence="7">Ubiquitin-like domain-containing protein</fullName>
    </recommendedName>
</protein>
<proteinExistence type="predicted"/>
<dbReference type="Proteomes" id="UP000626109">
    <property type="component" value="Unassembled WGS sequence"/>
</dbReference>
<dbReference type="PROSITE" id="PS50053">
    <property type="entry name" value="UBIQUITIN_2"/>
    <property type="match status" value="1"/>
</dbReference>
<dbReference type="EMBL" id="CAJNNW010036024">
    <property type="protein sequence ID" value="CAE8731553.1"/>
    <property type="molecule type" value="Genomic_DNA"/>
</dbReference>
<evidence type="ECO:0000259" key="3">
    <source>
        <dbReference type="PROSITE" id="PS50157"/>
    </source>
</evidence>
<dbReference type="InterPro" id="IPR029071">
    <property type="entry name" value="Ubiquitin-like_domsf"/>
</dbReference>
<dbReference type="PROSITE" id="PS50157">
    <property type="entry name" value="ZINC_FINGER_C2H2_2"/>
    <property type="match status" value="1"/>
</dbReference>
<keyword evidence="6" id="KW-1185">Reference proteome</keyword>
<dbReference type="GO" id="GO:0008270">
    <property type="term" value="F:zinc ion binding"/>
    <property type="evidence" value="ECO:0007669"/>
    <property type="project" value="UniProtKB-KW"/>
</dbReference>
<dbReference type="Gene3D" id="3.10.20.90">
    <property type="entry name" value="Phosphatidylinositol 3-kinase Catalytic Subunit, Chain A, domain 1"/>
    <property type="match status" value="1"/>
</dbReference>
<evidence type="ECO:0000256" key="1">
    <source>
        <dbReference type="PROSITE-ProRule" id="PRU00042"/>
    </source>
</evidence>